<dbReference type="Pfam" id="PF01695">
    <property type="entry name" value="IstB_IS21"/>
    <property type="match status" value="1"/>
</dbReference>
<evidence type="ECO:0000313" key="3">
    <source>
        <dbReference type="Proteomes" id="UP000434342"/>
    </source>
</evidence>
<name>A0A6N7XDD9_9ACTN</name>
<sequence length="62" mass="7103">MQAYEMRSVVFTTNLEFLKRGSVFGDDQMAAVIDRMAHHCRPLRFRGKSYRVRNAPMPGGAQ</sequence>
<proteinExistence type="predicted"/>
<dbReference type="Proteomes" id="UP000434342">
    <property type="component" value="Unassembled WGS sequence"/>
</dbReference>
<comment type="caution">
    <text evidence="2">The sequence shown here is derived from an EMBL/GenBank/DDBJ whole genome shotgun (WGS) entry which is preliminary data.</text>
</comment>
<evidence type="ECO:0000259" key="1">
    <source>
        <dbReference type="Pfam" id="PF01695"/>
    </source>
</evidence>
<dbReference type="Gene3D" id="3.40.50.300">
    <property type="entry name" value="P-loop containing nucleotide triphosphate hydrolases"/>
    <property type="match status" value="1"/>
</dbReference>
<dbReference type="InterPro" id="IPR002611">
    <property type="entry name" value="IstB_ATP-bd"/>
</dbReference>
<evidence type="ECO:0000313" key="2">
    <source>
        <dbReference type="EMBL" id="MST61307.1"/>
    </source>
</evidence>
<dbReference type="AlphaFoldDB" id="A0A6N7XDD9"/>
<gene>
    <name evidence="2" type="ORF">FYJ69_10510</name>
</gene>
<protein>
    <recommendedName>
        <fullName evidence="1">IstB-like ATP-binding domain-containing protein</fullName>
    </recommendedName>
</protein>
<dbReference type="InterPro" id="IPR027417">
    <property type="entry name" value="P-loop_NTPase"/>
</dbReference>
<accession>A0A6N7XDD9</accession>
<dbReference type="GO" id="GO:0005524">
    <property type="term" value="F:ATP binding"/>
    <property type="evidence" value="ECO:0007669"/>
    <property type="project" value="InterPro"/>
</dbReference>
<organism evidence="2 3">
    <name type="scientific">Parafannyhessea umbonata</name>
    <dbReference type="NCBI Taxonomy" id="604330"/>
    <lineage>
        <taxon>Bacteria</taxon>
        <taxon>Bacillati</taxon>
        <taxon>Actinomycetota</taxon>
        <taxon>Coriobacteriia</taxon>
        <taxon>Coriobacteriales</taxon>
        <taxon>Atopobiaceae</taxon>
        <taxon>Parafannyhessea</taxon>
    </lineage>
</organism>
<feature type="domain" description="IstB-like ATP-binding" evidence="1">
    <location>
        <begin position="3"/>
        <end position="54"/>
    </location>
</feature>
<reference evidence="2 3" key="1">
    <citation type="submission" date="2019-08" db="EMBL/GenBank/DDBJ databases">
        <title>In-depth cultivation of the pig gut microbiome towards novel bacterial diversity and tailored functional studies.</title>
        <authorList>
            <person name="Wylensek D."/>
            <person name="Hitch T.C.A."/>
            <person name="Clavel T."/>
        </authorList>
    </citation>
    <scope>NUCLEOTIDE SEQUENCE [LARGE SCALE GENOMIC DNA]</scope>
    <source>
        <strain evidence="2 3">WB01_CNA04</strain>
    </source>
</reference>
<dbReference type="EMBL" id="VUND01000003">
    <property type="protein sequence ID" value="MST61307.1"/>
    <property type="molecule type" value="Genomic_DNA"/>
</dbReference>